<dbReference type="RefSeq" id="WP_326506614.1">
    <property type="nucleotide sequence ID" value="NZ_JAWIIV010000008.1"/>
</dbReference>
<dbReference type="SUPFAM" id="SSF46689">
    <property type="entry name" value="Homeodomain-like"/>
    <property type="match status" value="1"/>
</dbReference>
<evidence type="ECO:0000259" key="3">
    <source>
        <dbReference type="PROSITE" id="PS50977"/>
    </source>
</evidence>
<dbReference type="PANTHER" id="PTHR30055">
    <property type="entry name" value="HTH-TYPE TRANSCRIPTIONAL REGULATOR RUTR"/>
    <property type="match status" value="1"/>
</dbReference>
<organism evidence="4 5">
    <name type="scientific">Noviherbaspirillum album</name>
    <dbReference type="NCBI Taxonomy" id="3080276"/>
    <lineage>
        <taxon>Bacteria</taxon>
        <taxon>Pseudomonadati</taxon>
        <taxon>Pseudomonadota</taxon>
        <taxon>Betaproteobacteria</taxon>
        <taxon>Burkholderiales</taxon>
        <taxon>Oxalobacteraceae</taxon>
        <taxon>Noviherbaspirillum</taxon>
    </lineage>
</organism>
<evidence type="ECO:0000256" key="2">
    <source>
        <dbReference type="PROSITE-ProRule" id="PRU00335"/>
    </source>
</evidence>
<dbReference type="EMBL" id="JAWIIV010000008">
    <property type="protein sequence ID" value="MEC4719905.1"/>
    <property type="molecule type" value="Genomic_DNA"/>
</dbReference>
<name>A0ABU6J992_9BURK</name>
<feature type="domain" description="HTH tetR-type" evidence="3">
    <location>
        <begin position="12"/>
        <end position="72"/>
    </location>
</feature>
<reference evidence="4 5" key="1">
    <citation type="submission" date="2023-10" db="EMBL/GenBank/DDBJ databases">
        <title>Noviherbaspirillum sp. CPCC 100848 genome assembly.</title>
        <authorList>
            <person name="Li X.Y."/>
            <person name="Fang X.M."/>
        </authorList>
    </citation>
    <scope>NUCLEOTIDE SEQUENCE [LARGE SCALE GENOMIC DNA]</scope>
    <source>
        <strain evidence="4 5">CPCC 100848</strain>
    </source>
</reference>
<sequence length="207" mass="22732">MNAPVAKRLPKELRRDQLLETAREIVREEGTDVLTLGYLAERAGVSKPIAYEHFGTRSGLLIALYRGIDEKQVNVLLEALDRTPKTLEDVARTMGEAYMRCYRSAGPEWHAISAALKGDEEMESFQQELLDGYVELYCNALQPYCSLPRKELRLRCVGIIGAGEALAHGMLRKRSSAAASAAALGALIVSWLRSSGDTLPAARKKAG</sequence>
<dbReference type="InterPro" id="IPR009057">
    <property type="entry name" value="Homeodomain-like_sf"/>
</dbReference>
<keyword evidence="5" id="KW-1185">Reference proteome</keyword>
<dbReference type="Pfam" id="PF00440">
    <property type="entry name" value="TetR_N"/>
    <property type="match status" value="1"/>
</dbReference>
<dbReference type="PANTHER" id="PTHR30055:SF223">
    <property type="entry name" value="HTH-TYPE TRANSCRIPTIONAL REGULATOR UIDR"/>
    <property type="match status" value="1"/>
</dbReference>
<dbReference type="PROSITE" id="PS50977">
    <property type="entry name" value="HTH_TETR_2"/>
    <property type="match status" value="1"/>
</dbReference>
<dbReference type="PRINTS" id="PR00455">
    <property type="entry name" value="HTHTETR"/>
</dbReference>
<evidence type="ECO:0000313" key="4">
    <source>
        <dbReference type="EMBL" id="MEC4719905.1"/>
    </source>
</evidence>
<protein>
    <submittedName>
        <fullName evidence="4">TetR/AcrR family transcriptional regulator</fullName>
    </submittedName>
</protein>
<dbReference type="Gene3D" id="1.10.357.10">
    <property type="entry name" value="Tetracycline Repressor, domain 2"/>
    <property type="match status" value="1"/>
</dbReference>
<gene>
    <name evidence="4" type="ORF">RY831_12155</name>
</gene>
<evidence type="ECO:0000313" key="5">
    <source>
        <dbReference type="Proteomes" id="UP001352263"/>
    </source>
</evidence>
<dbReference type="InterPro" id="IPR001647">
    <property type="entry name" value="HTH_TetR"/>
</dbReference>
<dbReference type="InterPro" id="IPR050109">
    <property type="entry name" value="HTH-type_TetR-like_transc_reg"/>
</dbReference>
<keyword evidence="1 2" id="KW-0238">DNA-binding</keyword>
<proteinExistence type="predicted"/>
<feature type="DNA-binding region" description="H-T-H motif" evidence="2">
    <location>
        <begin position="35"/>
        <end position="54"/>
    </location>
</feature>
<evidence type="ECO:0000256" key="1">
    <source>
        <dbReference type="ARBA" id="ARBA00023125"/>
    </source>
</evidence>
<comment type="caution">
    <text evidence="4">The sequence shown here is derived from an EMBL/GenBank/DDBJ whole genome shotgun (WGS) entry which is preliminary data.</text>
</comment>
<accession>A0ABU6J992</accession>
<dbReference type="Proteomes" id="UP001352263">
    <property type="component" value="Unassembled WGS sequence"/>
</dbReference>